<gene>
    <name evidence="1" type="ORF">MGAL_10B030024</name>
</gene>
<dbReference type="Proteomes" id="UP000596742">
    <property type="component" value="Unassembled WGS sequence"/>
</dbReference>
<dbReference type="OrthoDB" id="5920525at2759"/>
<evidence type="ECO:0008006" key="3">
    <source>
        <dbReference type="Google" id="ProtNLM"/>
    </source>
</evidence>
<dbReference type="PANTHER" id="PTHR47331">
    <property type="entry name" value="PHD-TYPE DOMAIN-CONTAINING PROTEIN"/>
    <property type="match status" value="1"/>
</dbReference>
<reference evidence="1" key="1">
    <citation type="submission" date="2018-11" db="EMBL/GenBank/DDBJ databases">
        <authorList>
            <person name="Alioto T."/>
            <person name="Alioto T."/>
        </authorList>
    </citation>
    <scope>NUCLEOTIDE SEQUENCE</scope>
</reference>
<protein>
    <recommendedName>
        <fullName evidence="3">Reverse transcriptase domain-containing protein</fullName>
    </recommendedName>
</protein>
<comment type="caution">
    <text evidence="1">The sequence shown here is derived from an EMBL/GenBank/DDBJ whole genome shotgun (WGS) entry which is preliminary data.</text>
</comment>
<evidence type="ECO:0000313" key="2">
    <source>
        <dbReference type="Proteomes" id="UP000596742"/>
    </source>
</evidence>
<keyword evidence="2" id="KW-1185">Reference proteome</keyword>
<sequence>MVLDDDIVQELDDEGIETEVVEADEYAFNLEDETETGNKEFRAVYEKTCIIYHDNRYLATLPLKEDHSPLAVNKEIVHRRTRPETPSLNNCLIDTPPDLNELTGILLRFGLNQCAVSTDIKKAFLNVGLEEKDRDVTRLFGFSDPTYSTSLLSVYRFKSVLFGATCSPFISNAIVQKHLSDNTCEWT</sequence>
<evidence type="ECO:0000313" key="1">
    <source>
        <dbReference type="EMBL" id="VDI36401.1"/>
    </source>
</evidence>
<accession>A0A8B6EKW8</accession>
<dbReference type="AlphaFoldDB" id="A0A8B6EKW8"/>
<dbReference type="EMBL" id="UYJE01005329">
    <property type="protein sequence ID" value="VDI36401.1"/>
    <property type="molecule type" value="Genomic_DNA"/>
</dbReference>
<dbReference type="SUPFAM" id="SSF56672">
    <property type="entry name" value="DNA/RNA polymerases"/>
    <property type="match status" value="1"/>
</dbReference>
<name>A0A8B6EKW8_MYTGA</name>
<proteinExistence type="predicted"/>
<dbReference type="InterPro" id="IPR043502">
    <property type="entry name" value="DNA/RNA_pol_sf"/>
</dbReference>
<organism evidence="1 2">
    <name type="scientific">Mytilus galloprovincialis</name>
    <name type="common">Mediterranean mussel</name>
    <dbReference type="NCBI Taxonomy" id="29158"/>
    <lineage>
        <taxon>Eukaryota</taxon>
        <taxon>Metazoa</taxon>
        <taxon>Spiralia</taxon>
        <taxon>Lophotrochozoa</taxon>
        <taxon>Mollusca</taxon>
        <taxon>Bivalvia</taxon>
        <taxon>Autobranchia</taxon>
        <taxon>Pteriomorphia</taxon>
        <taxon>Mytilida</taxon>
        <taxon>Mytiloidea</taxon>
        <taxon>Mytilidae</taxon>
        <taxon>Mytilinae</taxon>
        <taxon>Mytilus</taxon>
    </lineage>
</organism>